<organism evidence="1 2">
    <name type="scientific">Rubellimicrobium rubrum</name>
    <dbReference type="NCBI Taxonomy" id="2585369"/>
    <lineage>
        <taxon>Bacteria</taxon>
        <taxon>Pseudomonadati</taxon>
        <taxon>Pseudomonadota</taxon>
        <taxon>Alphaproteobacteria</taxon>
        <taxon>Rhodobacterales</taxon>
        <taxon>Roseobacteraceae</taxon>
        <taxon>Rubellimicrobium</taxon>
    </lineage>
</organism>
<gene>
    <name evidence="1" type="ORF">FHG66_11005</name>
</gene>
<evidence type="ECO:0000313" key="2">
    <source>
        <dbReference type="Proteomes" id="UP000305887"/>
    </source>
</evidence>
<sequence>MSTTPWQSILGRVTMQVAEDIDDLLRVYDARTRKAGRDLFPESVDKNPFTPDFHENDTVVIGVRITEPREDVADLAVQLGTFALEKQADIVVLNYLDYCGLERFGFRCERITGETDEARAACERQVAAFWNLEIII</sequence>
<dbReference type="Proteomes" id="UP000305887">
    <property type="component" value="Unassembled WGS sequence"/>
</dbReference>
<protein>
    <submittedName>
        <fullName evidence="1">Uncharacterized protein</fullName>
    </submittedName>
</protein>
<dbReference type="OrthoDB" id="7708708at2"/>
<accession>A0A5C4MXZ8</accession>
<name>A0A5C4MXZ8_9RHOB</name>
<keyword evidence="2" id="KW-1185">Reference proteome</keyword>
<evidence type="ECO:0000313" key="1">
    <source>
        <dbReference type="EMBL" id="TNC49627.1"/>
    </source>
</evidence>
<comment type="caution">
    <text evidence="1">The sequence shown here is derived from an EMBL/GenBank/DDBJ whole genome shotgun (WGS) entry which is preliminary data.</text>
</comment>
<dbReference type="AlphaFoldDB" id="A0A5C4MXZ8"/>
<proteinExistence type="predicted"/>
<dbReference type="RefSeq" id="WP_139076796.1">
    <property type="nucleotide sequence ID" value="NZ_VDFU01000010.1"/>
</dbReference>
<reference evidence="1 2" key="1">
    <citation type="submission" date="2019-06" db="EMBL/GenBank/DDBJ databases">
        <title>YIM 131921 draft genome.</title>
        <authorList>
            <person name="Jiang L."/>
        </authorList>
    </citation>
    <scope>NUCLEOTIDE SEQUENCE [LARGE SCALE GENOMIC DNA]</scope>
    <source>
        <strain evidence="1 2">YIM 131921</strain>
    </source>
</reference>
<dbReference type="EMBL" id="VDFU01000010">
    <property type="protein sequence ID" value="TNC49627.1"/>
    <property type="molecule type" value="Genomic_DNA"/>
</dbReference>